<dbReference type="InterPro" id="IPR023393">
    <property type="entry name" value="START-like_dom_sf"/>
</dbReference>
<proteinExistence type="predicted"/>
<reference evidence="1 2" key="1">
    <citation type="submission" date="2018-10" db="EMBL/GenBank/DDBJ databases">
        <title>Genomic Encyclopedia of Archaeal and Bacterial Type Strains, Phase II (KMG-II): from individual species to whole genera.</title>
        <authorList>
            <person name="Goeker M."/>
        </authorList>
    </citation>
    <scope>NUCLEOTIDE SEQUENCE [LARGE SCALE GENOMIC DNA]</scope>
    <source>
        <strain evidence="1 2">DSM 14954</strain>
    </source>
</reference>
<dbReference type="OrthoDB" id="191189at2"/>
<keyword evidence="2" id="KW-1185">Reference proteome</keyword>
<dbReference type="EMBL" id="RBIL01000001">
    <property type="protein sequence ID" value="RKQ92279.1"/>
    <property type="molecule type" value="Genomic_DNA"/>
</dbReference>
<dbReference type="Pfam" id="PF10604">
    <property type="entry name" value="Polyketide_cyc2"/>
    <property type="match status" value="1"/>
</dbReference>
<name>A0A660LCH9_9ACTN</name>
<accession>A0A660LCH9</accession>
<dbReference type="Gene3D" id="3.30.530.20">
    <property type="match status" value="1"/>
</dbReference>
<dbReference type="SUPFAM" id="SSF55961">
    <property type="entry name" value="Bet v1-like"/>
    <property type="match status" value="1"/>
</dbReference>
<comment type="caution">
    <text evidence="1">The sequence shown here is derived from an EMBL/GenBank/DDBJ whole genome shotgun (WGS) entry which is preliminary data.</text>
</comment>
<sequence>MRTWTADSAAPAPIAWALMARPATWSAWAPHVRGAWGLGSPEVRQGAVGAARLFGVIPVPAKITAKSERSWTWQVGPAEMTHRVVEQGTGSLVAVDLRAPGPLEGAIAATYGPVIQTMIDRLARVAE</sequence>
<dbReference type="RefSeq" id="WP_121249984.1">
    <property type="nucleotide sequence ID" value="NZ_RBIL01000001.1"/>
</dbReference>
<protein>
    <submittedName>
        <fullName evidence="1">Polyketide cyclase/dehydrase/lipid transport protein</fullName>
    </submittedName>
</protein>
<dbReference type="Proteomes" id="UP000278962">
    <property type="component" value="Unassembled WGS sequence"/>
</dbReference>
<evidence type="ECO:0000313" key="2">
    <source>
        <dbReference type="Proteomes" id="UP000278962"/>
    </source>
</evidence>
<dbReference type="InterPro" id="IPR019587">
    <property type="entry name" value="Polyketide_cyclase/dehydratase"/>
</dbReference>
<gene>
    <name evidence="1" type="ORF">C8N24_2122</name>
</gene>
<evidence type="ECO:0000313" key="1">
    <source>
        <dbReference type="EMBL" id="RKQ92279.1"/>
    </source>
</evidence>
<dbReference type="AlphaFoldDB" id="A0A660LCH9"/>
<organism evidence="1 2">
    <name type="scientific">Solirubrobacter pauli</name>
    <dbReference type="NCBI Taxonomy" id="166793"/>
    <lineage>
        <taxon>Bacteria</taxon>
        <taxon>Bacillati</taxon>
        <taxon>Actinomycetota</taxon>
        <taxon>Thermoleophilia</taxon>
        <taxon>Solirubrobacterales</taxon>
        <taxon>Solirubrobacteraceae</taxon>
        <taxon>Solirubrobacter</taxon>
    </lineage>
</organism>